<gene>
    <name evidence="1" type="ORF">SPELUC_LOCUS6829</name>
</gene>
<dbReference type="EMBL" id="CAJVPW010008382">
    <property type="protein sequence ID" value="CAG8593077.1"/>
    <property type="molecule type" value="Genomic_DNA"/>
</dbReference>
<name>A0ACA9MIK8_9GLOM</name>
<dbReference type="Proteomes" id="UP000789366">
    <property type="component" value="Unassembled WGS sequence"/>
</dbReference>
<accession>A0ACA9MIK8</accession>
<evidence type="ECO:0000313" key="2">
    <source>
        <dbReference type="Proteomes" id="UP000789366"/>
    </source>
</evidence>
<sequence length="40" mass="4533">METNGRPKKEPLKNTIKKMKSASNIENNLLNTSKHFEACS</sequence>
<keyword evidence="2" id="KW-1185">Reference proteome</keyword>
<protein>
    <submittedName>
        <fullName evidence="1">6335_t:CDS:1</fullName>
    </submittedName>
</protein>
<evidence type="ECO:0000313" key="1">
    <source>
        <dbReference type="EMBL" id="CAG8593077.1"/>
    </source>
</evidence>
<organism evidence="1 2">
    <name type="scientific">Cetraspora pellucida</name>
    <dbReference type="NCBI Taxonomy" id="1433469"/>
    <lineage>
        <taxon>Eukaryota</taxon>
        <taxon>Fungi</taxon>
        <taxon>Fungi incertae sedis</taxon>
        <taxon>Mucoromycota</taxon>
        <taxon>Glomeromycotina</taxon>
        <taxon>Glomeromycetes</taxon>
        <taxon>Diversisporales</taxon>
        <taxon>Gigasporaceae</taxon>
        <taxon>Cetraspora</taxon>
    </lineage>
</organism>
<reference evidence="1" key="1">
    <citation type="submission" date="2021-06" db="EMBL/GenBank/DDBJ databases">
        <authorList>
            <person name="Kallberg Y."/>
            <person name="Tangrot J."/>
            <person name="Rosling A."/>
        </authorList>
    </citation>
    <scope>NUCLEOTIDE SEQUENCE</scope>
    <source>
        <strain evidence="1">28 12/20/2015</strain>
    </source>
</reference>
<proteinExistence type="predicted"/>
<comment type="caution">
    <text evidence="1">The sequence shown here is derived from an EMBL/GenBank/DDBJ whole genome shotgun (WGS) entry which is preliminary data.</text>
</comment>